<keyword evidence="2" id="KW-0732">Signal</keyword>
<dbReference type="Proteomes" id="UP000001880">
    <property type="component" value="Chromosome"/>
</dbReference>
<proteinExistence type="predicted"/>
<dbReference type="PROSITE" id="PS50234">
    <property type="entry name" value="VWFA"/>
    <property type="match status" value="1"/>
</dbReference>
<dbReference type="SUPFAM" id="SSF53300">
    <property type="entry name" value="vWA-like"/>
    <property type="match status" value="1"/>
</dbReference>
<dbReference type="KEGG" id="hoh:Hoch_5961"/>
<dbReference type="eggNOG" id="COG2304">
    <property type="taxonomic scope" value="Bacteria"/>
</dbReference>
<dbReference type="CDD" id="cd00198">
    <property type="entry name" value="vWFA"/>
    <property type="match status" value="1"/>
</dbReference>
<feature type="domain" description="VIT" evidence="4">
    <location>
        <begin position="28"/>
        <end position="172"/>
    </location>
</feature>
<dbReference type="EMBL" id="CP001804">
    <property type="protein sequence ID" value="ACY18436.1"/>
    <property type="molecule type" value="Genomic_DNA"/>
</dbReference>
<reference evidence="5 6" key="1">
    <citation type="journal article" date="2010" name="Stand. Genomic Sci.">
        <title>Complete genome sequence of Haliangium ochraceum type strain (SMP-2).</title>
        <authorList>
            <consortium name="US DOE Joint Genome Institute (JGI-PGF)"/>
            <person name="Ivanova N."/>
            <person name="Daum C."/>
            <person name="Lang E."/>
            <person name="Abt B."/>
            <person name="Kopitz M."/>
            <person name="Saunders E."/>
            <person name="Lapidus A."/>
            <person name="Lucas S."/>
            <person name="Glavina Del Rio T."/>
            <person name="Nolan M."/>
            <person name="Tice H."/>
            <person name="Copeland A."/>
            <person name="Cheng J.F."/>
            <person name="Chen F."/>
            <person name="Bruce D."/>
            <person name="Goodwin L."/>
            <person name="Pitluck S."/>
            <person name="Mavromatis K."/>
            <person name="Pati A."/>
            <person name="Mikhailova N."/>
            <person name="Chen A."/>
            <person name="Palaniappan K."/>
            <person name="Land M."/>
            <person name="Hauser L."/>
            <person name="Chang Y.J."/>
            <person name="Jeffries C.D."/>
            <person name="Detter J.C."/>
            <person name="Brettin T."/>
            <person name="Rohde M."/>
            <person name="Goker M."/>
            <person name="Bristow J."/>
            <person name="Markowitz V."/>
            <person name="Eisen J.A."/>
            <person name="Hugenholtz P."/>
            <person name="Kyrpides N.C."/>
            <person name="Klenk H.P."/>
        </authorList>
    </citation>
    <scope>NUCLEOTIDE SEQUENCE [LARGE SCALE GENOMIC DNA]</scope>
    <source>
        <strain evidence="6">DSM 14365 / CIP 107738 / JCM 11303 / AJ 13395 / SMP-2</strain>
    </source>
</reference>
<evidence type="ECO:0000256" key="2">
    <source>
        <dbReference type="SAM" id="SignalP"/>
    </source>
</evidence>
<dbReference type="SMART" id="SM00327">
    <property type="entry name" value="VWA"/>
    <property type="match status" value="1"/>
</dbReference>
<keyword evidence="6" id="KW-1185">Reference proteome</keyword>
<dbReference type="Pfam" id="PF13519">
    <property type="entry name" value="VWA_2"/>
    <property type="match status" value="1"/>
</dbReference>
<evidence type="ECO:0000313" key="5">
    <source>
        <dbReference type="EMBL" id="ACY18436.1"/>
    </source>
</evidence>
<accession>D0LJS9</accession>
<dbReference type="InterPro" id="IPR013694">
    <property type="entry name" value="VIT"/>
</dbReference>
<sequence length="802" mass="85358">MPRTHSSAAAALAAALVLVALLPGSAAAEAVLASAAPGAAPPNEASFDMDVSFEGVVARVRTRQTLVHDGAAPAQALYSFDLPVDAAVIGVSVHSPGSRRSSSALVDADAAVAAVADPAALSATPDPALLRLVARDAPGIDGDTDTATATYELLVYPLLPGQATTVTIEWLAPLRYDDGRLRLRVPARGHSPGLVREDVSLRLAPPPGVRGFSSVHGGSQALGRDIRRARFRAAPRGDLIIEATLDFGGSTQPVLGFARVPLPGAAGAVAVAALSPLPRGEHTLGYERVLLVLDVSRSLERAGLAAADAVVGTLLANIPAQTQVEAVLFDRTPRRLFQRFRDNSAEVREQITAALRPDALANGSDLGAALEMTRQVLLNTPLPLRPAEGLERGHHAATLVVLVTDGMTPLALTPRRALDRLGRDVLADASIAAVTLVPDEAPAPASDEGALALLARKSSGRAITVRLSEATSRAQALGAALSRPAPLTEVDIDLGRDRGVRLDGIDIPSVLEPGQGFVALGLFRGPLPETVELSALAQGRPLRIGSRRDEALARACAPLALVRPLAEDSPVWSADAEGAARATEESRRRLVAAARQAGVVTRVSSLVAVDGRDRFARDRLNMTRNWGPSAFLRMPPPAERDGYVHRAFKRRVVPDVHAVDTPPRRTGQLDRHILERLLARHVKPLARACYQDALRRDPKLAGSMLVALELARGEVQLAEIERSTFPQSKLEACVIDAAYRIPVPRVALGDDPETIHVVRYPLELRRRNRSIEVHSDDSAEESRKIREILNSHDPLDGLEERR</sequence>
<name>D0LJS9_HALO1</name>
<dbReference type="OrthoDB" id="5392467at2"/>
<evidence type="ECO:0000259" key="3">
    <source>
        <dbReference type="PROSITE" id="PS50234"/>
    </source>
</evidence>
<evidence type="ECO:0000259" key="4">
    <source>
        <dbReference type="PROSITE" id="PS51468"/>
    </source>
</evidence>
<dbReference type="Gene3D" id="3.40.50.410">
    <property type="entry name" value="von Willebrand factor, type A domain"/>
    <property type="match status" value="1"/>
</dbReference>
<organism evidence="5 6">
    <name type="scientific">Haliangium ochraceum (strain DSM 14365 / JCM 11303 / SMP-2)</name>
    <dbReference type="NCBI Taxonomy" id="502025"/>
    <lineage>
        <taxon>Bacteria</taxon>
        <taxon>Pseudomonadati</taxon>
        <taxon>Myxococcota</taxon>
        <taxon>Polyangia</taxon>
        <taxon>Haliangiales</taxon>
        <taxon>Kofleriaceae</taxon>
        <taxon>Haliangium</taxon>
    </lineage>
</organism>
<feature type="region of interest" description="Disordered" evidence="1">
    <location>
        <begin position="782"/>
        <end position="802"/>
    </location>
</feature>
<dbReference type="RefSeq" id="WP_012831028.1">
    <property type="nucleotide sequence ID" value="NC_013440.1"/>
</dbReference>
<dbReference type="HOGENOM" id="CLU_350828_0_0_7"/>
<feature type="signal peptide" evidence="2">
    <location>
        <begin position="1"/>
        <end position="28"/>
    </location>
</feature>
<dbReference type="InterPro" id="IPR036465">
    <property type="entry name" value="vWFA_dom_sf"/>
</dbReference>
<dbReference type="AlphaFoldDB" id="D0LJS9"/>
<evidence type="ECO:0000256" key="1">
    <source>
        <dbReference type="SAM" id="MobiDB-lite"/>
    </source>
</evidence>
<dbReference type="PROSITE" id="PS51468">
    <property type="entry name" value="VIT"/>
    <property type="match status" value="1"/>
</dbReference>
<feature type="domain" description="VWFA" evidence="3">
    <location>
        <begin position="288"/>
        <end position="490"/>
    </location>
</feature>
<feature type="chain" id="PRO_5003010175" evidence="2">
    <location>
        <begin position="29"/>
        <end position="802"/>
    </location>
</feature>
<evidence type="ECO:0000313" key="6">
    <source>
        <dbReference type="Proteomes" id="UP000001880"/>
    </source>
</evidence>
<protein>
    <submittedName>
        <fullName evidence="5">von Willebrand factor type A</fullName>
    </submittedName>
</protein>
<gene>
    <name evidence="5" type="ordered locus">Hoch_5961</name>
</gene>
<dbReference type="InterPro" id="IPR002035">
    <property type="entry name" value="VWF_A"/>
</dbReference>